<evidence type="ECO:0000313" key="7">
    <source>
        <dbReference type="Proteomes" id="UP001185028"/>
    </source>
</evidence>
<dbReference type="Proteomes" id="UP001185028">
    <property type="component" value="Unassembled WGS sequence"/>
</dbReference>
<dbReference type="InterPro" id="IPR040919">
    <property type="entry name" value="Asparaginase_C"/>
</dbReference>
<dbReference type="InterPro" id="IPR027473">
    <property type="entry name" value="L-asparaginase_C"/>
</dbReference>
<evidence type="ECO:0000256" key="1">
    <source>
        <dbReference type="ARBA" id="ARBA00012920"/>
    </source>
</evidence>
<dbReference type="InterPro" id="IPR036152">
    <property type="entry name" value="Asp/glu_Ase-like_sf"/>
</dbReference>
<feature type="active site" evidence="3">
    <location>
        <position position="85"/>
    </location>
</feature>
<dbReference type="RefSeq" id="WP_188775919.1">
    <property type="nucleotide sequence ID" value="NZ_BMMB01000005.1"/>
</dbReference>
<proteinExistence type="predicted"/>
<dbReference type="InterPro" id="IPR027474">
    <property type="entry name" value="L-asparaginase_N"/>
</dbReference>
<dbReference type="EMBL" id="JAVDQH010000006">
    <property type="protein sequence ID" value="MDR6243937.1"/>
    <property type="molecule type" value="Genomic_DNA"/>
</dbReference>
<dbReference type="InterPro" id="IPR037152">
    <property type="entry name" value="L-asparaginase_N_sf"/>
</dbReference>
<dbReference type="PROSITE" id="PS00917">
    <property type="entry name" value="ASN_GLN_ASE_2"/>
    <property type="match status" value="1"/>
</dbReference>
<feature type="domain" description="Asparaginase/glutaminase C-terminal" evidence="5">
    <location>
        <begin position="204"/>
        <end position="320"/>
    </location>
</feature>
<organism evidence="6 7">
    <name type="scientific">Paenibacillus hunanensis</name>
    <dbReference type="NCBI Taxonomy" id="539262"/>
    <lineage>
        <taxon>Bacteria</taxon>
        <taxon>Bacillati</taxon>
        <taxon>Bacillota</taxon>
        <taxon>Bacilli</taxon>
        <taxon>Bacillales</taxon>
        <taxon>Paenibacillaceae</taxon>
        <taxon>Paenibacillus</taxon>
    </lineage>
</organism>
<dbReference type="PIRSF" id="PIRSF500176">
    <property type="entry name" value="L_ASNase"/>
    <property type="match status" value="1"/>
</dbReference>
<evidence type="ECO:0000313" key="6">
    <source>
        <dbReference type="EMBL" id="MDR6243937.1"/>
    </source>
</evidence>
<evidence type="ECO:0000259" key="5">
    <source>
        <dbReference type="Pfam" id="PF17763"/>
    </source>
</evidence>
<dbReference type="Pfam" id="PF00710">
    <property type="entry name" value="Asparaginase"/>
    <property type="match status" value="1"/>
</dbReference>
<dbReference type="CDD" id="cd08963">
    <property type="entry name" value="L-asparaginase_I"/>
    <property type="match status" value="1"/>
</dbReference>
<dbReference type="NCBIfam" id="TIGR00519">
    <property type="entry name" value="asnASE_I"/>
    <property type="match status" value="1"/>
</dbReference>
<sequence length="333" mass="36302">MKNILFINTGGTISSSAEGHGLTPTQSAENIVAAVPELAGICNIAAMNLMSVDSTNIQPEEWVTIARTVHEQLPSYDGIVIAHGTDTMAYTASALSFMLGDLDKPVVITGSQVSVLAEYSDSRKNIKDAFRTASSELTGVFVVFNGKIINGARASKVKTKSYDAFESINHPYIGYLEDEGIVYNDIPQTRQREGHVYNDGYSPDVFLIKLIPGMRPDIFDAVHKLGYRGLIVEGFGMGGVPFKEINLIDKIEELVQKGVSIVVTTQCLYEGGDLTIYEVGQRALEKGVIPCYDMTTEALTTKMMWVLGQTSDPAQVARMMATNYVDEITLPHS</sequence>
<evidence type="ECO:0000256" key="3">
    <source>
        <dbReference type="PROSITE-ProRule" id="PRU10100"/>
    </source>
</evidence>
<feature type="domain" description="L-asparaginase N-terminal" evidence="4">
    <location>
        <begin position="3"/>
        <end position="184"/>
    </location>
</feature>
<reference evidence="6 7" key="1">
    <citation type="submission" date="2023-07" db="EMBL/GenBank/DDBJ databases">
        <title>Genomic Encyclopedia of Type Strains, Phase IV (KMG-IV): sequencing the most valuable type-strain genomes for metagenomic binning, comparative biology and taxonomic classification.</title>
        <authorList>
            <person name="Goeker M."/>
        </authorList>
    </citation>
    <scope>NUCLEOTIDE SEQUENCE [LARGE SCALE GENOMIC DNA]</scope>
    <source>
        <strain evidence="6 7">DSM 22170</strain>
    </source>
</reference>
<evidence type="ECO:0000256" key="2">
    <source>
        <dbReference type="ARBA" id="ARBA00022801"/>
    </source>
</evidence>
<keyword evidence="2 6" id="KW-0378">Hydrolase</keyword>
<dbReference type="PRINTS" id="PR00139">
    <property type="entry name" value="ASNGLNASE"/>
</dbReference>
<dbReference type="EC" id="3.5.1.1" evidence="1"/>
<dbReference type="InterPro" id="IPR041725">
    <property type="entry name" value="L-asparaginase_I"/>
</dbReference>
<dbReference type="Pfam" id="PF17763">
    <property type="entry name" value="Asparaginase_C"/>
    <property type="match status" value="1"/>
</dbReference>
<dbReference type="PROSITE" id="PS51732">
    <property type="entry name" value="ASN_GLN_ASE_3"/>
    <property type="match status" value="1"/>
</dbReference>
<dbReference type="InterPro" id="IPR006034">
    <property type="entry name" value="Asparaginase/glutaminase-like"/>
</dbReference>
<dbReference type="PANTHER" id="PTHR11707">
    <property type="entry name" value="L-ASPARAGINASE"/>
    <property type="match status" value="1"/>
</dbReference>
<dbReference type="Gene3D" id="3.40.50.1170">
    <property type="entry name" value="L-asparaginase, N-terminal domain"/>
    <property type="match status" value="1"/>
</dbReference>
<dbReference type="GO" id="GO:0004067">
    <property type="term" value="F:asparaginase activity"/>
    <property type="evidence" value="ECO:0007669"/>
    <property type="project" value="UniProtKB-EC"/>
</dbReference>
<dbReference type="Gene3D" id="3.40.50.40">
    <property type="match status" value="1"/>
</dbReference>
<accession>A0ABU1IZ12</accession>
<keyword evidence="7" id="KW-1185">Reference proteome</keyword>
<dbReference type="PANTHER" id="PTHR11707:SF28">
    <property type="entry name" value="60 KDA LYSOPHOSPHOLIPASE"/>
    <property type="match status" value="1"/>
</dbReference>
<name>A0ABU1IZ12_9BACL</name>
<comment type="caution">
    <text evidence="6">The sequence shown here is derived from an EMBL/GenBank/DDBJ whole genome shotgun (WGS) entry which is preliminary data.</text>
</comment>
<gene>
    <name evidence="6" type="ORF">JOC58_001830</name>
</gene>
<dbReference type="PIRSF" id="PIRSF001220">
    <property type="entry name" value="L-ASNase_gatD"/>
    <property type="match status" value="1"/>
</dbReference>
<dbReference type="InterPro" id="IPR027475">
    <property type="entry name" value="Asparaginase/glutaminase_AS2"/>
</dbReference>
<dbReference type="InterPro" id="IPR006033">
    <property type="entry name" value="AsnA_fam"/>
</dbReference>
<dbReference type="SUPFAM" id="SSF53774">
    <property type="entry name" value="Glutaminase/Asparaginase"/>
    <property type="match status" value="1"/>
</dbReference>
<dbReference type="SFLD" id="SFLDS00057">
    <property type="entry name" value="Glutaminase/Asparaginase"/>
    <property type="match status" value="1"/>
</dbReference>
<protein>
    <recommendedName>
        <fullName evidence="1">asparaginase</fullName>
        <ecNumber evidence="1">3.5.1.1</ecNumber>
    </recommendedName>
</protein>
<evidence type="ECO:0000259" key="4">
    <source>
        <dbReference type="Pfam" id="PF00710"/>
    </source>
</evidence>
<dbReference type="SMART" id="SM00870">
    <property type="entry name" value="Asparaginase"/>
    <property type="match status" value="1"/>
</dbReference>